<dbReference type="Proteomes" id="UP000297280">
    <property type="component" value="Unassembled WGS sequence"/>
</dbReference>
<name>A0A4Z1KIH7_9HELO</name>
<dbReference type="AlphaFoldDB" id="A0A4Z1KIH7"/>
<proteinExistence type="predicted"/>
<protein>
    <submittedName>
        <fullName evidence="2">Uncharacterized protein</fullName>
    </submittedName>
</protein>
<dbReference type="OrthoDB" id="3522467at2759"/>
<feature type="compositionally biased region" description="Basic and acidic residues" evidence="1">
    <location>
        <begin position="86"/>
        <end position="108"/>
    </location>
</feature>
<comment type="caution">
    <text evidence="2">The sequence shown here is derived from an EMBL/GenBank/DDBJ whole genome shotgun (WGS) entry which is preliminary data.</text>
</comment>
<gene>
    <name evidence="2" type="ORF">BPOR_0355g00030</name>
</gene>
<sequence length="160" mass="17760">MSSTVNLMKGYMHGTTLGPGLYGGSGVKRITVSEMMGHEREKDGEEREKDEERREKGEPRNMGRRETTWQDRMGELSFGARVKKDRKGEGGQKSEQDPEGTRIIHEGDNPGPMTITIAEASSEVSDGSENGKFQSGDQKDGRIIKENRGNEAREDVESVD</sequence>
<keyword evidence="3" id="KW-1185">Reference proteome</keyword>
<dbReference type="EMBL" id="PQXO01000354">
    <property type="protein sequence ID" value="TGO85883.1"/>
    <property type="molecule type" value="Genomic_DNA"/>
</dbReference>
<evidence type="ECO:0000256" key="1">
    <source>
        <dbReference type="SAM" id="MobiDB-lite"/>
    </source>
</evidence>
<feature type="region of interest" description="Disordered" evidence="1">
    <location>
        <begin position="32"/>
        <end position="160"/>
    </location>
</feature>
<evidence type="ECO:0000313" key="3">
    <source>
        <dbReference type="Proteomes" id="UP000297280"/>
    </source>
</evidence>
<feature type="compositionally biased region" description="Basic and acidic residues" evidence="1">
    <location>
        <begin position="137"/>
        <end position="160"/>
    </location>
</feature>
<evidence type="ECO:0000313" key="2">
    <source>
        <dbReference type="EMBL" id="TGO85883.1"/>
    </source>
</evidence>
<organism evidence="2 3">
    <name type="scientific">Botrytis porri</name>
    <dbReference type="NCBI Taxonomy" id="87229"/>
    <lineage>
        <taxon>Eukaryota</taxon>
        <taxon>Fungi</taxon>
        <taxon>Dikarya</taxon>
        <taxon>Ascomycota</taxon>
        <taxon>Pezizomycotina</taxon>
        <taxon>Leotiomycetes</taxon>
        <taxon>Helotiales</taxon>
        <taxon>Sclerotiniaceae</taxon>
        <taxon>Botrytis</taxon>
    </lineage>
</organism>
<feature type="compositionally biased region" description="Basic and acidic residues" evidence="1">
    <location>
        <begin position="36"/>
        <end position="74"/>
    </location>
</feature>
<feature type="compositionally biased region" description="Polar residues" evidence="1">
    <location>
        <begin position="122"/>
        <end position="136"/>
    </location>
</feature>
<accession>A0A4Z1KIH7</accession>
<reference evidence="2 3" key="1">
    <citation type="submission" date="2017-12" db="EMBL/GenBank/DDBJ databases">
        <title>Comparative genomics of Botrytis spp.</title>
        <authorList>
            <person name="Valero-Jimenez C.A."/>
            <person name="Tapia P."/>
            <person name="Veloso J."/>
            <person name="Silva-Moreno E."/>
            <person name="Staats M."/>
            <person name="Valdes J.H."/>
            <person name="Van Kan J.A.L."/>
        </authorList>
    </citation>
    <scope>NUCLEOTIDE SEQUENCE [LARGE SCALE GENOMIC DNA]</scope>
    <source>
        <strain evidence="2 3">MUCL3349</strain>
    </source>
</reference>